<evidence type="ECO:0000259" key="11">
    <source>
        <dbReference type="SMART" id="SM00856"/>
    </source>
</evidence>
<dbReference type="SFLD" id="SFLDG01019">
    <property type="entry name" value="Terpene_Cyclase_Like_1_C_Termi"/>
    <property type="match status" value="1"/>
</dbReference>
<dbReference type="Pfam" id="PF05347">
    <property type="entry name" value="Complex1_LYR"/>
    <property type="match status" value="1"/>
</dbReference>
<dbReference type="GO" id="GO:0010333">
    <property type="term" value="F:terpene synthase activity"/>
    <property type="evidence" value="ECO:0007669"/>
    <property type="project" value="InterPro"/>
</dbReference>
<dbReference type="InterPro" id="IPR044814">
    <property type="entry name" value="Terpene_cyclase_plant_C1"/>
</dbReference>
<organism evidence="12">
    <name type="scientific">Daucus carota subsp. sativus</name>
    <name type="common">Carrot</name>
    <dbReference type="NCBI Taxonomy" id="79200"/>
    <lineage>
        <taxon>Eukaryota</taxon>
        <taxon>Viridiplantae</taxon>
        <taxon>Streptophyta</taxon>
        <taxon>Embryophyta</taxon>
        <taxon>Tracheophyta</taxon>
        <taxon>Spermatophyta</taxon>
        <taxon>Magnoliopsida</taxon>
        <taxon>eudicotyledons</taxon>
        <taxon>Gunneridae</taxon>
        <taxon>Pentapetalae</taxon>
        <taxon>asterids</taxon>
        <taxon>campanulids</taxon>
        <taxon>Apiales</taxon>
        <taxon>Apiaceae</taxon>
        <taxon>Apioideae</taxon>
        <taxon>Scandiceae</taxon>
        <taxon>Daucinae</taxon>
        <taxon>Daucus</taxon>
        <taxon>Daucus sect. Daucus</taxon>
    </lineage>
</organism>
<dbReference type="PANTHER" id="PTHR31225:SF0">
    <property type="entry name" value="S-(+)-LINALOOL SYNTHASE, CHLOROPLASTIC"/>
    <property type="match status" value="1"/>
</dbReference>
<dbReference type="GO" id="GO:0005739">
    <property type="term" value="C:mitochondrion"/>
    <property type="evidence" value="ECO:0007669"/>
    <property type="project" value="GOC"/>
</dbReference>
<dbReference type="Gramene" id="KZN10175">
    <property type="protein sequence ID" value="KZN10175"/>
    <property type="gene ID" value="DCAR_002831"/>
</dbReference>
<dbReference type="Gene3D" id="1.10.600.10">
    <property type="entry name" value="Farnesyl Diphosphate Synthase"/>
    <property type="match status" value="1"/>
</dbReference>
<keyword evidence="3" id="KW-0052">Apoplast</keyword>
<comment type="caution">
    <text evidence="12">The sequence shown here is derived from an EMBL/GenBank/DDBJ whole genome shotgun (WGS) entry which is preliminary data.</text>
</comment>
<dbReference type="InterPro" id="IPR035513">
    <property type="entry name" value="Invertase/methylesterase_inhib"/>
</dbReference>
<evidence type="ECO:0000256" key="3">
    <source>
        <dbReference type="ARBA" id="ARBA00022523"/>
    </source>
</evidence>
<dbReference type="Pfam" id="PF01397">
    <property type="entry name" value="Terpene_synth"/>
    <property type="match status" value="1"/>
</dbReference>
<dbReference type="GO" id="GO:0048046">
    <property type="term" value="C:apoplast"/>
    <property type="evidence" value="ECO:0007669"/>
    <property type="project" value="UniProtKB-SubCell"/>
</dbReference>
<dbReference type="InterPro" id="IPR036965">
    <property type="entry name" value="Terpene_synth_N_sf"/>
</dbReference>
<evidence type="ECO:0000256" key="7">
    <source>
        <dbReference type="ARBA" id="ARBA00022842"/>
    </source>
</evidence>
<evidence type="ECO:0000256" key="2">
    <source>
        <dbReference type="ARBA" id="ARBA00004271"/>
    </source>
</evidence>
<dbReference type="OMA" id="RWDIAAT"/>
<dbReference type="GO" id="GO:0000287">
    <property type="term" value="F:magnesium ion binding"/>
    <property type="evidence" value="ECO:0007669"/>
    <property type="project" value="InterPro"/>
</dbReference>
<evidence type="ECO:0000256" key="4">
    <source>
        <dbReference type="ARBA" id="ARBA00022525"/>
    </source>
</evidence>
<dbReference type="AlphaFoldDB" id="A0A166HFB6"/>
<comment type="similarity">
    <text evidence="10">Belongs to the PMEI family.</text>
</comment>
<name>A0A166HFB6_DAUCS</name>
<dbReference type="FunFam" id="1.20.140.40:FF:000006">
    <property type="entry name" value="Pectinesterase inhibitor 3"/>
    <property type="match status" value="1"/>
</dbReference>
<dbReference type="InterPro" id="IPR008930">
    <property type="entry name" value="Terpenoid_cyclase/PrenylTrfase"/>
</dbReference>
<dbReference type="InterPro" id="IPR034741">
    <property type="entry name" value="Terpene_cyclase-like_1_C"/>
</dbReference>
<evidence type="ECO:0000256" key="8">
    <source>
        <dbReference type="ARBA" id="ARBA00023157"/>
    </source>
</evidence>
<sequence length="756" mass="86144">MAQDMANIKRELMVKNIGRDPYKDLIMVDVVQRLGIDYEFKEEIEQVLERQYTAIDELVNNKDLYFVSLCFRLLRQHQYYVSADAFNNFVNKTRNLEIRGESNDALMSLYEASQLRVEGEEVLDEAEYLSRLLLQERMKFLNHDQSIAIKNTLAHPHHKSFARITEKHIISNVVNGNEGYEKALQELVTTDLALMRTIHDRELSAVSRWWNDLGLAQELKLVRDQPLKWYMCTTALLTDPGFSEERIELAKPISLIYIIDDIFDLYGTIDELTLFTEAVNRWDIAATEQLPDYMQKCFLSLHNITNEIGYKIYKKFGLNPIDYLKISWSKLCNAFLEESKWFASGHLPLAEEYLNNGIVSSGVHVALVHMFFLIGDGSTKEQAELITSNASMLSYPAAILRLWDDLGSAKDENQKGHDGSYVTCYMKEHGEVSVEAARKHVQDMISDTWKRLNKECFSPNPYSKTFIKGCLNLARMVPLLYNYADNQSLPQLEEYMKSISEMGVEALSAYRAVLRAIRKSFRGDDLMLRESAKEVRKKFEESRFVNSPPEIQRLLDEAREAADFIANMIVQAKPNDRGTYVLTLLTYSASSENGDDYVQDACSVTRYRNLCIRSLSPFSTTAKRNPTTWARAGVSVTISEAKRVASHLVKLSSSGGRYKGALQDCVEVFQDSLDNLHKSLYVLRELNGQTFTSQMSDVTTWMSAALTDEDTCLDGFSGHKGRQIKSLQNRIRNVSYITSNALALVNKLATTGVSDP</sequence>
<dbReference type="CDD" id="cd20267">
    <property type="entry name" value="Complex1_LYR_LYRM7"/>
    <property type="match status" value="1"/>
</dbReference>
<dbReference type="InterPro" id="IPR006501">
    <property type="entry name" value="Pectinesterase_inhib_dom"/>
</dbReference>
<protein>
    <submittedName>
        <fullName evidence="12">Terpene synthase like-22</fullName>
    </submittedName>
</protein>
<feature type="domain" description="Pectinesterase inhibitor" evidence="11">
    <location>
        <begin position="593"/>
        <end position="744"/>
    </location>
</feature>
<comment type="cofactor">
    <cofactor evidence="1">
        <name>Mg(2+)</name>
        <dbReference type="ChEBI" id="CHEBI:18420"/>
    </cofactor>
</comment>
<keyword evidence="6" id="KW-0732">Signal</keyword>
<dbReference type="InterPro" id="IPR050148">
    <property type="entry name" value="Terpene_synthase-like"/>
</dbReference>
<dbReference type="STRING" id="79200.A0A166HFB6"/>
<comment type="subcellular location">
    <subcellularLocation>
        <location evidence="2">Secreted</location>
        <location evidence="2">Extracellular space</location>
        <location evidence="2">Apoplast</location>
    </subcellularLocation>
</comment>
<evidence type="ECO:0000256" key="1">
    <source>
        <dbReference type="ARBA" id="ARBA00001946"/>
    </source>
</evidence>
<dbReference type="SUPFAM" id="SSF48239">
    <property type="entry name" value="Terpenoid cyclases/Protein prenyltransferases"/>
    <property type="match status" value="1"/>
</dbReference>
<dbReference type="FunFam" id="1.10.600.10:FF:000007">
    <property type="entry name" value="Isoprene synthase, chloroplastic"/>
    <property type="match status" value="1"/>
</dbReference>
<reference evidence="12" key="1">
    <citation type="journal article" date="2016" name="Nat. Genet.">
        <title>A high-quality carrot genome assembly provides new insights into carotenoid accumulation and asterid genome evolution.</title>
        <authorList>
            <person name="Iorizzo M."/>
            <person name="Ellison S."/>
            <person name="Senalik D."/>
            <person name="Zeng P."/>
            <person name="Satapoomin P."/>
            <person name="Huang J."/>
            <person name="Bowman M."/>
            <person name="Iovene M."/>
            <person name="Sanseverino W."/>
            <person name="Cavagnaro P."/>
            <person name="Yildiz M."/>
            <person name="Macko-Podgorni A."/>
            <person name="Moranska E."/>
            <person name="Grzebelus E."/>
            <person name="Grzebelus D."/>
            <person name="Ashrafi H."/>
            <person name="Zheng Z."/>
            <person name="Cheng S."/>
            <person name="Spooner D."/>
            <person name="Van Deynze A."/>
            <person name="Simon P."/>
        </authorList>
    </citation>
    <scope>NUCLEOTIDE SEQUENCE [LARGE SCALE GENOMIC DNA]</scope>
    <source>
        <tissue evidence="12">Leaf</tissue>
    </source>
</reference>
<dbReference type="SUPFAM" id="SSF48576">
    <property type="entry name" value="Terpenoid synthases"/>
    <property type="match status" value="1"/>
</dbReference>
<keyword evidence="9" id="KW-0456">Lyase</keyword>
<dbReference type="InterPro" id="IPR008011">
    <property type="entry name" value="Complex1_LYR_dom"/>
</dbReference>
<keyword evidence="5" id="KW-0479">Metal-binding</keyword>
<proteinExistence type="inferred from homology"/>
<gene>
    <name evidence="12" type="ORF">DCAR_002831</name>
</gene>
<dbReference type="PANTHER" id="PTHR31225">
    <property type="entry name" value="OS04G0344100 PROTEIN-RELATED"/>
    <property type="match status" value="1"/>
</dbReference>
<dbReference type="EMBL" id="LNRQ01000001">
    <property type="protein sequence ID" value="KZN10175.1"/>
    <property type="molecule type" value="Genomic_DNA"/>
</dbReference>
<keyword evidence="4" id="KW-0964">Secreted</keyword>
<dbReference type="InterPro" id="IPR008949">
    <property type="entry name" value="Isoprenoid_synthase_dom_sf"/>
</dbReference>
<keyword evidence="7" id="KW-0460">Magnesium</keyword>
<dbReference type="InterPro" id="IPR001906">
    <property type="entry name" value="Terpene_synth_N"/>
</dbReference>
<evidence type="ECO:0000256" key="5">
    <source>
        <dbReference type="ARBA" id="ARBA00022723"/>
    </source>
</evidence>
<dbReference type="CDD" id="cd15798">
    <property type="entry name" value="PMEI-like_3"/>
    <property type="match status" value="1"/>
</dbReference>
<evidence type="ECO:0000256" key="9">
    <source>
        <dbReference type="ARBA" id="ARBA00023239"/>
    </source>
</evidence>
<dbReference type="Gene3D" id="1.20.140.40">
    <property type="entry name" value="Invertase/pectin methylesterase inhibitor family protein"/>
    <property type="match status" value="1"/>
</dbReference>
<dbReference type="NCBIfam" id="TIGR01614">
    <property type="entry name" value="PME_inhib"/>
    <property type="match status" value="1"/>
</dbReference>
<dbReference type="Pfam" id="PF04043">
    <property type="entry name" value="PMEI"/>
    <property type="match status" value="1"/>
</dbReference>
<dbReference type="SUPFAM" id="SSF101148">
    <property type="entry name" value="Plant invertase/pectin methylesterase inhibitor"/>
    <property type="match status" value="1"/>
</dbReference>
<dbReference type="InterPro" id="IPR045298">
    <property type="entry name" value="Complex1_LYR_LYRM7"/>
</dbReference>
<keyword evidence="8" id="KW-1015">Disulfide bond</keyword>
<accession>A0A166HFB6</accession>
<dbReference type="Gene3D" id="1.50.10.130">
    <property type="entry name" value="Terpene synthase, N-terminal domain"/>
    <property type="match status" value="1"/>
</dbReference>
<evidence type="ECO:0000256" key="10">
    <source>
        <dbReference type="ARBA" id="ARBA00038471"/>
    </source>
</evidence>
<dbReference type="InterPro" id="IPR005630">
    <property type="entry name" value="Terpene_synthase_metal-bd"/>
</dbReference>
<dbReference type="SMART" id="SM00856">
    <property type="entry name" value="PMEI"/>
    <property type="match status" value="1"/>
</dbReference>
<dbReference type="SFLD" id="SFLDS00005">
    <property type="entry name" value="Isoprenoid_Synthase_Type_I"/>
    <property type="match status" value="1"/>
</dbReference>
<evidence type="ECO:0000256" key="6">
    <source>
        <dbReference type="ARBA" id="ARBA00022729"/>
    </source>
</evidence>
<dbReference type="Pfam" id="PF03936">
    <property type="entry name" value="Terpene_synth_C"/>
    <property type="match status" value="1"/>
</dbReference>
<dbReference type="GO" id="GO:0004857">
    <property type="term" value="F:enzyme inhibitor activity"/>
    <property type="evidence" value="ECO:0007669"/>
    <property type="project" value="InterPro"/>
</dbReference>
<dbReference type="GO" id="GO:0034551">
    <property type="term" value="P:mitochondrial respiratory chain complex III assembly"/>
    <property type="evidence" value="ECO:0007669"/>
    <property type="project" value="InterPro"/>
</dbReference>
<dbReference type="CDD" id="cd00684">
    <property type="entry name" value="Terpene_cyclase_plant_C1"/>
    <property type="match status" value="1"/>
</dbReference>
<dbReference type="GO" id="GO:0016102">
    <property type="term" value="P:diterpenoid biosynthetic process"/>
    <property type="evidence" value="ECO:0007669"/>
    <property type="project" value="InterPro"/>
</dbReference>
<evidence type="ECO:0000313" key="12">
    <source>
        <dbReference type="EMBL" id="KZN10175.1"/>
    </source>
</evidence>